<sequence length="73" mass="8065">MLRSAAPLILIFSLSNLIIHCPYNAVHVVFGGKRDPSPPLHKLEVTEETSPSRIQPNQGARAKMKDPGFHYTA</sequence>
<keyword evidence="4" id="KW-1185">Reference proteome</keyword>
<name>A0A7I8J6P7_SPIIN</name>
<dbReference type="AlphaFoldDB" id="A0A7I8J6P7"/>
<proteinExistence type="predicted"/>
<evidence type="ECO:0000313" key="3">
    <source>
        <dbReference type="EMBL" id="CAA2626614.1"/>
    </source>
</evidence>
<dbReference type="EMBL" id="CACRZD030000009">
    <property type="protein sequence ID" value="CAA6665918.1"/>
    <property type="molecule type" value="Genomic_DNA"/>
</dbReference>
<feature type="chain" id="PRO_5029877302" evidence="2">
    <location>
        <begin position="21"/>
        <end position="73"/>
    </location>
</feature>
<feature type="region of interest" description="Disordered" evidence="1">
    <location>
        <begin position="37"/>
        <end position="73"/>
    </location>
</feature>
<feature type="compositionally biased region" description="Polar residues" evidence="1">
    <location>
        <begin position="48"/>
        <end position="58"/>
    </location>
</feature>
<evidence type="ECO:0000313" key="4">
    <source>
        <dbReference type="Proteomes" id="UP001189122"/>
    </source>
</evidence>
<keyword evidence="2" id="KW-0732">Signal</keyword>
<accession>A0A7I8J6P7</accession>
<feature type="compositionally biased region" description="Basic and acidic residues" evidence="1">
    <location>
        <begin position="63"/>
        <end position="73"/>
    </location>
</feature>
<evidence type="ECO:0000256" key="2">
    <source>
        <dbReference type="SAM" id="SignalP"/>
    </source>
</evidence>
<gene>
    <name evidence="3" type="ORF">SI7747_09012307</name>
</gene>
<reference evidence="3 4" key="1">
    <citation type="submission" date="2019-12" db="EMBL/GenBank/DDBJ databases">
        <authorList>
            <person name="Scholz U."/>
            <person name="Mascher M."/>
            <person name="Fiebig A."/>
        </authorList>
    </citation>
    <scope>NUCLEOTIDE SEQUENCE</scope>
</reference>
<feature type="signal peptide" evidence="2">
    <location>
        <begin position="1"/>
        <end position="20"/>
    </location>
</feature>
<dbReference type="EMBL" id="LR743596">
    <property type="protein sequence ID" value="CAA2626614.1"/>
    <property type="molecule type" value="Genomic_DNA"/>
</dbReference>
<evidence type="ECO:0000256" key="1">
    <source>
        <dbReference type="SAM" id="MobiDB-lite"/>
    </source>
</evidence>
<organism evidence="3">
    <name type="scientific">Spirodela intermedia</name>
    <name type="common">Intermediate duckweed</name>
    <dbReference type="NCBI Taxonomy" id="51605"/>
    <lineage>
        <taxon>Eukaryota</taxon>
        <taxon>Viridiplantae</taxon>
        <taxon>Streptophyta</taxon>
        <taxon>Embryophyta</taxon>
        <taxon>Tracheophyta</taxon>
        <taxon>Spermatophyta</taxon>
        <taxon>Magnoliopsida</taxon>
        <taxon>Liliopsida</taxon>
        <taxon>Araceae</taxon>
        <taxon>Lemnoideae</taxon>
        <taxon>Spirodela</taxon>
    </lineage>
</organism>
<protein>
    <submittedName>
        <fullName evidence="3">Uncharacterized protein</fullName>
    </submittedName>
</protein>
<dbReference type="Proteomes" id="UP001189122">
    <property type="component" value="Unassembled WGS sequence"/>
</dbReference>